<organism evidence="1 2">
    <name type="scientific">Agrobacterium fabrum (strain C58 / ATCC 33970)</name>
    <name type="common">Agrobacterium tumefaciens (strain C58)</name>
    <dbReference type="NCBI Taxonomy" id="176299"/>
    <lineage>
        <taxon>Bacteria</taxon>
        <taxon>Pseudomonadati</taxon>
        <taxon>Pseudomonadota</taxon>
        <taxon>Alphaproteobacteria</taxon>
        <taxon>Hyphomicrobiales</taxon>
        <taxon>Rhizobiaceae</taxon>
        <taxon>Rhizobium/Agrobacterium group</taxon>
        <taxon>Agrobacterium</taxon>
        <taxon>Agrobacterium tumefaciens complex</taxon>
    </lineage>
</organism>
<accession>A9CH98</accession>
<dbReference type="PIR" id="C98131">
    <property type="entry name" value="C98131"/>
</dbReference>
<proteinExistence type="predicted"/>
<dbReference type="Proteomes" id="UP000000813">
    <property type="component" value="Chromosome linear"/>
</dbReference>
<reference evidence="1 2" key="1">
    <citation type="journal article" date="2001" name="Science">
        <title>The genome of the natural genetic engineer Agrobacterium tumefaciens C58.</title>
        <authorList>
            <person name="Wood D.W."/>
            <person name="Setubal J.C."/>
            <person name="Kaul R."/>
            <person name="Monks D.E."/>
            <person name="Kitajima J.P."/>
            <person name="Okura V.K."/>
            <person name="Zhou Y."/>
            <person name="Chen L."/>
            <person name="Wood G.E."/>
            <person name="Almeida N.F.Jr."/>
            <person name="Woo L."/>
            <person name="Chen Y."/>
            <person name="Paulsen I.T."/>
            <person name="Eisen J.A."/>
            <person name="Karp P.D."/>
            <person name="Bovee D.Sr."/>
            <person name="Chapman P."/>
            <person name="Clendenning J."/>
            <person name="Deatherage G."/>
            <person name="Gillet W."/>
            <person name="Grant C."/>
            <person name="Kutyavin T."/>
            <person name="Levy R."/>
            <person name="Li M.J."/>
            <person name="McClelland E."/>
            <person name="Palmieri A."/>
            <person name="Raymond C."/>
            <person name="Rouse G."/>
            <person name="Saenphimmachak C."/>
            <person name="Wu Z."/>
            <person name="Romero P."/>
            <person name="Gordon D."/>
            <person name="Zhang S."/>
            <person name="Yoo H."/>
            <person name="Tao Y."/>
            <person name="Biddle P."/>
            <person name="Jung M."/>
            <person name="Krespan W."/>
            <person name="Perry M."/>
            <person name="Gordon-Kamm B."/>
            <person name="Liao L."/>
            <person name="Kim S."/>
            <person name="Hendrick C."/>
            <person name="Zhao Z.Y."/>
            <person name="Dolan M."/>
            <person name="Chumley F."/>
            <person name="Tingey S.V."/>
            <person name="Tomb J.F."/>
            <person name="Gordon M.P."/>
            <person name="Olson M.V."/>
            <person name="Nester E.W."/>
        </authorList>
    </citation>
    <scope>NUCLEOTIDE SEQUENCE [LARGE SCALE GENOMIC DNA]</scope>
    <source>
        <strain evidence="2">C58 / ATCC 33970</strain>
    </source>
</reference>
<evidence type="ECO:0008006" key="3">
    <source>
        <dbReference type="Google" id="ProtNLM"/>
    </source>
</evidence>
<sequence length="144" mass="16176">MSESQKMELEALIPETLADAAKRLGGGPVVMINFLRFRDRPLYSDGFEHVKTTSRSAYYEGYASAFQQIATALNISTELIYAGSQLMTLLPKESEVWDDIVIVRYDSFADLCSIIDTPEYALQAEPHREASVVGWRFVATRSVM</sequence>
<dbReference type="Gene3D" id="3.30.70.100">
    <property type="match status" value="1"/>
</dbReference>
<evidence type="ECO:0000313" key="1">
    <source>
        <dbReference type="EMBL" id="AAK88573.1"/>
    </source>
</evidence>
<reference evidence="1 2" key="2">
    <citation type="journal article" date="2001" name="Science">
        <title>Genome sequence of the plant pathogen and biotechnology agent Agrobacterium tumefaciens C58.</title>
        <authorList>
            <person name="Goodner B."/>
            <person name="Hinkle G."/>
            <person name="Gattung S."/>
            <person name="Miller N."/>
            <person name="Blanchard M."/>
            <person name="Qurollo B."/>
            <person name="Goldman B.S."/>
            <person name="Cao Y."/>
            <person name="Askenazi M."/>
            <person name="Halling C."/>
            <person name="Mullin L."/>
            <person name="Houmiel K."/>
            <person name="Gordon J."/>
            <person name="Vaudin M."/>
            <person name="Iartchouk O."/>
            <person name="Epp A."/>
            <person name="Liu F."/>
            <person name="Wollam C."/>
            <person name="Allinger M."/>
            <person name="Doughty D."/>
            <person name="Scott C."/>
            <person name="Lappas C."/>
            <person name="Markelz B."/>
            <person name="Flanagan C."/>
            <person name="Crowell C."/>
            <person name="Gurson J."/>
            <person name="Lomo C."/>
            <person name="Sear C."/>
            <person name="Strub G."/>
            <person name="Cielo C."/>
            <person name="Slater S."/>
        </authorList>
    </citation>
    <scope>NUCLEOTIDE SEQUENCE [LARGE SCALE GENOMIC DNA]</scope>
    <source>
        <strain evidence="2">C58 / ATCC 33970</strain>
    </source>
</reference>
<dbReference type="EnsemblBacteria" id="AAK88573">
    <property type="protein sequence ID" value="AAK88573"/>
    <property type="gene ID" value="Atu4874"/>
</dbReference>
<dbReference type="PIR" id="AF3156">
    <property type="entry name" value="AF3156"/>
</dbReference>
<gene>
    <name evidence="1" type="ordered locus">Atu4874</name>
</gene>
<dbReference type="OrthoDB" id="8909581at2"/>
<dbReference type="eggNOG" id="COG5470">
    <property type="taxonomic scope" value="Bacteria"/>
</dbReference>
<dbReference type="AlphaFoldDB" id="A9CH98"/>
<name>A9CH98_AGRFC</name>
<evidence type="ECO:0000313" key="2">
    <source>
        <dbReference type="Proteomes" id="UP000000813"/>
    </source>
</evidence>
<dbReference type="KEGG" id="atu:Atu4874"/>
<dbReference type="STRING" id="176299.Atu4874"/>
<dbReference type="EMBL" id="AE007870">
    <property type="protein sequence ID" value="AAK88573.1"/>
    <property type="molecule type" value="Genomic_DNA"/>
</dbReference>
<dbReference type="HOGENOM" id="CLU_131535_2_0_5"/>
<protein>
    <recommendedName>
        <fullName evidence="3">DUF1330 domain-containing protein</fullName>
    </recommendedName>
</protein>
<dbReference type="PhylomeDB" id="A9CH98"/>
<keyword evidence="2" id="KW-1185">Reference proteome</keyword>
<dbReference type="BioCyc" id="AGRO:ATU4874-MONOMER"/>